<dbReference type="SMART" id="SM00320">
    <property type="entry name" value="WD40"/>
    <property type="match status" value="3"/>
</dbReference>
<protein>
    <submittedName>
        <fullName evidence="3">Uncharacterized protein</fullName>
    </submittedName>
</protein>
<dbReference type="PANTHER" id="PTHR45903:SF1">
    <property type="entry name" value="GLUTAMATE-RICH WD REPEAT-CONTAINING PROTEIN 1"/>
    <property type="match status" value="1"/>
</dbReference>
<evidence type="ECO:0000313" key="3">
    <source>
        <dbReference type="EnsemblPlants" id="Bra031087.1-P"/>
    </source>
</evidence>
<dbReference type="PANTHER" id="PTHR45903">
    <property type="entry name" value="GLUTAMATE-RICH WD REPEAT-CONTAINING PROTEIN 1"/>
    <property type="match status" value="1"/>
</dbReference>
<keyword evidence="1" id="KW-0853">WD repeat</keyword>
<feature type="compositionally biased region" description="Acidic residues" evidence="2">
    <location>
        <begin position="49"/>
        <end position="69"/>
    </location>
</feature>
<feature type="repeat" description="WD" evidence="1">
    <location>
        <begin position="68"/>
        <end position="110"/>
    </location>
</feature>
<feature type="compositionally biased region" description="Basic residues" evidence="2">
    <location>
        <begin position="1"/>
        <end position="15"/>
    </location>
</feature>
<evidence type="ECO:0000256" key="2">
    <source>
        <dbReference type="SAM" id="MobiDB-lite"/>
    </source>
</evidence>
<dbReference type="OMA" id="FFRWHEK"/>
<dbReference type="InParanoid" id="M4EQL6"/>
<dbReference type="InterPro" id="IPR036322">
    <property type="entry name" value="WD40_repeat_dom_sf"/>
</dbReference>
<reference evidence="3 4" key="1">
    <citation type="journal article" date="2011" name="Nat. Genet.">
        <title>The genome of the mesopolyploid crop species Brassica rapa.</title>
        <authorList>
            <consortium name="Brassica rapa Genome Sequencing Project Consortium"/>
            <person name="Wang X."/>
            <person name="Wang H."/>
            <person name="Wang J."/>
            <person name="Sun R."/>
            <person name="Wu J."/>
            <person name="Liu S."/>
            <person name="Bai Y."/>
            <person name="Mun J.H."/>
            <person name="Bancroft I."/>
            <person name="Cheng F."/>
            <person name="Huang S."/>
            <person name="Li X."/>
            <person name="Hua W."/>
            <person name="Wang J."/>
            <person name="Wang X."/>
            <person name="Freeling M."/>
            <person name="Pires J.C."/>
            <person name="Paterson A.H."/>
            <person name="Chalhoub B."/>
            <person name="Wang B."/>
            <person name="Hayward A."/>
            <person name="Sharpe A.G."/>
            <person name="Park B.S."/>
            <person name="Weisshaar B."/>
            <person name="Liu B."/>
            <person name="Li B."/>
            <person name="Liu B."/>
            <person name="Tong C."/>
            <person name="Song C."/>
            <person name="Duran C."/>
            <person name="Peng C."/>
            <person name="Geng C."/>
            <person name="Koh C."/>
            <person name="Lin C."/>
            <person name="Edwards D."/>
            <person name="Mu D."/>
            <person name="Shen D."/>
            <person name="Soumpourou E."/>
            <person name="Li F."/>
            <person name="Fraser F."/>
            <person name="Conant G."/>
            <person name="Lassalle G."/>
            <person name="King G.J."/>
            <person name="Bonnema G."/>
            <person name="Tang H."/>
            <person name="Wang H."/>
            <person name="Belcram H."/>
            <person name="Zhou H."/>
            <person name="Hirakawa H."/>
            <person name="Abe H."/>
            <person name="Guo H."/>
            <person name="Wang H."/>
            <person name="Jin H."/>
            <person name="Parkin I.A."/>
            <person name="Batley J."/>
            <person name="Kim J.S."/>
            <person name="Just J."/>
            <person name="Li J."/>
            <person name="Xu J."/>
            <person name="Deng J."/>
            <person name="Kim J.A."/>
            <person name="Li J."/>
            <person name="Yu J."/>
            <person name="Meng J."/>
            <person name="Wang J."/>
            <person name="Min J."/>
            <person name="Poulain J."/>
            <person name="Wang J."/>
            <person name="Hatakeyama K."/>
            <person name="Wu K."/>
            <person name="Wang L."/>
            <person name="Fang L."/>
            <person name="Trick M."/>
            <person name="Links M.G."/>
            <person name="Zhao M."/>
            <person name="Jin M."/>
            <person name="Ramchiary N."/>
            <person name="Drou N."/>
            <person name="Berkman P.J."/>
            <person name="Cai Q."/>
            <person name="Huang Q."/>
            <person name="Li R."/>
            <person name="Tabata S."/>
            <person name="Cheng S."/>
            <person name="Zhang S."/>
            <person name="Zhang S."/>
            <person name="Huang S."/>
            <person name="Sato S."/>
            <person name="Sun S."/>
            <person name="Kwon S.J."/>
            <person name="Choi S.R."/>
            <person name="Lee T.H."/>
            <person name="Fan W."/>
            <person name="Zhao X."/>
            <person name="Tan X."/>
            <person name="Xu X."/>
            <person name="Wang Y."/>
            <person name="Qiu Y."/>
            <person name="Yin Y."/>
            <person name="Li Y."/>
            <person name="Du Y."/>
            <person name="Liao Y."/>
            <person name="Lim Y."/>
            <person name="Narusaka Y."/>
            <person name="Wang Y."/>
            <person name="Wang Z."/>
            <person name="Li Z."/>
            <person name="Wang Z."/>
            <person name="Xiong Z."/>
            <person name="Zhang Z."/>
        </authorList>
    </citation>
    <scope>NUCLEOTIDE SEQUENCE [LARGE SCALE GENOMIC DNA]</scope>
    <source>
        <strain evidence="3 4">cv. Chiifu-401-42</strain>
    </source>
</reference>
<dbReference type="InterPro" id="IPR051972">
    <property type="entry name" value="Glutamate-rich_WD_repeat"/>
</dbReference>
<dbReference type="Gene3D" id="2.130.10.10">
    <property type="entry name" value="YVTN repeat-like/Quinoprotein amine dehydrogenase"/>
    <property type="match status" value="1"/>
</dbReference>
<dbReference type="InterPro" id="IPR015943">
    <property type="entry name" value="WD40/YVTN_repeat-like_dom_sf"/>
</dbReference>
<feature type="region of interest" description="Disordered" evidence="2">
    <location>
        <begin position="1"/>
        <end position="24"/>
    </location>
</feature>
<dbReference type="HOGENOM" id="CLU_1028001_0_0_1"/>
<reference evidence="3 4" key="2">
    <citation type="journal article" date="2018" name="Hortic Res">
        <title>Improved Brassica rapa reference genome by single-molecule sequencing and chromosome conformation capture technologies.</title>
        <authorList>
            <person name="Zhang L."/>
            <person name="Cai X."/>
            <person name="Wu J."/>
            <person name="Liu M."/>
            <person name="Grob S."/>
            <person name="Cheng F."/>
            <person name="Liang J."/>
            <person name="Cai C."/>
            <person name="Liu Z."/>
            <person name="Liu B."/>
            <person name="Wang F."/>
            <person name="Li S."/>
            <person name="Liu F."/>
            <person name="Li X."/>
            <person name="Cheng L."/>
            <person name="Yang W."/>
            <person name="Li M.H."/>
            <person name="Grossniklaus U."/>
            <person name="Zheng H."/>
            <person name="Wang X."/>
        </authorList>
    </citation>
    <scope>NUCLEOTIDE SEQUENCE [LARGE SCALE GENOMIC DNA]</scope>
    <source>
        <strain evidence="3 4">cv. Chiifu-401-42</strain>
    </source>
</reference>
<proteinExistence type="predicted"/>
<reference evidence="3" key="3">
    <citation type="submission" date="2023-03" db="UniProtKB">
        <authorList>
            <consortium name="EnsemblPlants"/>
        </authorList>
    </citation>
    <scope>IDENTIFICATION</scope>
    <source>
        <strain evidence="3">cv. Chiifu-401-42</strain>
    </source>
</reference>
<feature type="region of interest" description="Disordered" evidence="2">
    <location>
        <begin position="38"/>
        <end position="73"/>
    </location>
</feature>
<dbReference type="Gramene" id="Bra031087.1">
    <property type="protein sequence ID" value="Bra031087.1-P"/>
    <property type="gene ID" value="Bra031087"/>
</dbReference>
<dbReference type="PROSITE" id="PS50294">
    <property type="entry name" value="WD_REPEATS_REGION"/>
    <property type="match status" value="1"/>
</dbReference>
<sequence length="271" mass="29833">MVRSINPKKAKRKNKAEKAPSNSIGVFKISNVSGKRRDVVPKTLVNGDDAMEDEEDEDEDSDSDEESEDGGASTVPIIQWSPAEANVFASCSVDKTVAVWDVRAGKSPALSFKAHDADVNVISWNRLASCMLASGSDDGAFSIHDLRVIKDGDAKVAHFEYHKHPITSIEWSAHESSTLAVSSGDNQLTIWDLSLEKDEEEEAEFKAQTKEQVNTPQDLPPQLLFVHQGQKDLKELHWHNQIPGMIISTAADGFNILMPYNIQNTLPDLAP</sequence>
<dbReference type="PROSITE" id="PS50082">
    <property type="entry name" value="WD_REPEATS_2"/>
    <property type="match status" value="2"/>
</dbReference>
<evidence type="ECO:0000313" key="4">
    <source>
        <dbReference type="Proteomes" id="UP000011750"/>
    </source>
</evidence>
<organism evidence="3 4">
    <name type="scientific">Brassica campestris</name>
    <name type="common">Field mustard</name>
    <dbReference type="NCBI Taxonomy" id="3711"/>
    <lineage>
        <taxon>Eukaryota</taxon>
        <taxon>Viridiplantae</taxon>
        <taxon>Streptophyta</taxon>
        <taxon>Embryophyta</taxon>
        <taxon>Tracheophyta</taxon>
        <taxon>Spermatophyta</taxon>
        <taxon>Magnoliopsida</taxon>
        <taxon>eudicotyledons</taxon>
        <taxon>Gunneridae</taxon>
        <taxon>Pentapetalae</taxon>
        <taxon>rosids</taxon>
        <taxon>malvids</taxon>
        <taxon>Brassicales</taxon>
        <taxon>Brassicaceae</taxon>
        <taxon>Brassiceae</taxon>
        <taxon>Brassica</taxon>
    </lineage>
</organism>
<dbReference type="STRING" id="51351.M4EQL6"/>
<dbReference type="SUPFAM" id="SSF50978">
    <property type="entry name" value="WD40 repeat-like"/>
    <property type="match status" value="1"/>
</dbReference>
<name>M4EQL6_BRACM</name>
<dbReference type="eggNOG" id="KOG0302">
    <property type="taxonomic scope" value="Eukaryota"/>
</dbReference>
<dbReference type="EnsemblPlants" id="Bra031087.1">
    <property type="protein sequence ID" value="Bra031087.1-P"/>
    <property type="gene ID" value="Bra031087"/>
</dbReference>
<dbReference type="InterPro" id="IPR001680">
    <property type="entry name" value="WD40_rpt"/>
</dbReference>
<evidence type="ECO:0000256" key="1">
    <source>
        <dbReference type="PROSITE-ProRule" id="PRU00221"/>
    </source>
</evidence>
<dbReference type="Pfam" id="PF00400">
    <property type="entry name" value="WD40"/>
    <property type="match status" value="3"/>
</dbReference>
<feature type="repeat" description="WD" evidence="1">
    <location>
        <begin position="159"/>
        <end position="201"/>
    </location>
</feature>
<keyword evidence="4" id="KW-1185">Reference proteome</keyword>
<dbReference type="AlphaFoldDB" id="M4EQL6"/>
<accession>M4EQL6</accession>
<dbReference type="Proteomes" id="UP000011750">
    <property type="component" value="Chromosome A09"/>
</dbReference>